<feature type="transmembrane region" description="Helical" evidence="1">
    <location>
        <begin position="6"/>
        <end position="23"/>
    </location>
</feature>
<comment type="caution">
    <text evidence="2">The sequence shown here is derived from an EMBL/GenBank/DDBJ whole genome shotgun (WGS) entry which is preliminary data.</text>
</comment>
<keyword evidence="3" id="KW-1185">Reference proteome</keyword>
<accession>A0AAV0XQE2</accession>
<evidence type="ECO:0008006" key="4">
    <source>
        <dbReference type="Google" id="ProtNLM"/>
    </source>
</evidence>
<dbReference type="AlphaFoldDB" id="A0AAV0XQE2"/>
<evidence type="ECO:0000313" key="2">
    <source>
        <dbReference type="EMBL" id="CAI6369591.1"/>
    </source>
</evidence>
<keyword evidence="1" id="KW-0472">Membrane</keyword>
<keyword evidence="1" id="KW-0812">Transmembrane</keyword>
<name>A0AAV0XQE2_9HEMI</name>
<protein>
    <recommendedName>
        <fullName evidence="4">Protease inhibitor</fullName>
    </recommendedName>
</protein>
<dbReference type="EMBL" id="CARXXK010000005">
    <property type="protein sequence ID" value="CAI6369591.1"/>
    <property type="molecule type" value="Genomic_DNA"/>
</dbReference>
<proteinExistence type="predicted"/>
<reference evidence="2 3" key="1">
    <citation type="submission" date="2023-01" db="EMBL/GenBank/DDBJ databases">
        <authorList>
            <person name="Whitehead M."/>
        </authorList>
    </citation>
    <scope>NUCLEOTIDE SEQUENCE [LARGE SCALE GENOMIC DNA]</scope>
</reference>
<dbReference type="Proteomes" id="UP001160148">
    <property type="component" value="Unassembled WGS sequence"/>
</dbReference>
<gene>
    <name evidence="2" type="ORF">MEUPH1_LOCUS23815</name>
</gene>
<organism evidence="2 3">
    <name type="scientific">Macrosiphum euphorbiae</name>
    <name type="common">potato aphid</name>
    <dbReference type="NCBI Taxonomy" id="13131"/>
    <lineage>
        <taxon>Eukaryota</taxon>
        <taxon>Metazoa</taxon>
        <taxon>Ecdysozoa</taxon>
        <taxon>Arthropoda</taxon>
        <taxon>Hexapoda</taxon>
        <taxon>Insecta</taxon>
        <taxon>Pterygota</taxon>
        <taxon>Neoptera</taxon>
        <taxon>Paraneoptera</taxon>
        <taxon>Hemiptera</taxon>
        <taxon>Sternorrhyncha</taxon>
        <taxon>Aphidomorpha</taxon>
        <taxon>Aphidoidea</taxon>
        <taxon>Aphididae</taxon>
        <taxon>Macrosiphini</taxon>
        <taxon>Macrosiphum</taxon>
    </lineage>
</organism>
<evidence type="ECO:0000313" key="3">
    <source>
        <dbReference type="Proteomes" id="UP001160148"/>
    </source>
</evidence>
<keyword evidence="1" id="KW-1133">Transmembrane helix</keyword>
<sequence length="132" mass="14992">MFLSYAAVEVFTFAILLNIFYLYSPVESDATGLIYQGCEDCLQSECHVKRNRPCSKRVDPEYKFVLVTCHTCDPANGNEQFYSKDECNKVCPPLKMCACDGLCYMCIIEECTDLTTFRNCTVQDQVGLEECV</sequence>
<evidence type="ECO:0000256" key="1">
    <source>
        <dbReference type="SAM" id="Phobius"/>
    </source>
</evidence>